<dbReference type="GO" id="GO:0016887">
    <property type="term" value="F:ATP hydrolysis activity"/>
    <property type="evidence" value="ECO:0007669"/>
    <property type="project" value="InterPro"/>
</dbReference>
<keyword evidence="4" id="KW-1185">Reference proteome</keyword>
<dbReference type="InterPro" id="IPR027417">
    <property type="entry name" value="P-loop_NTPase"/>
</dbReference>
<feature type="region of interest" description="Disordered" evidence="1">
    <location>
        <begin position="1"/>
        <end position="182"/>
    </location>
</feature>
<feature type="region of interest" description="Disordered" evidence="1">
    <location>
        <begin position="705"/>
        <end position="749"/>
    </location>
</feature>
<evidence type="ECO:0000313" key="3">
    <source>
        <dbReference type="EMBL" id="KAK7752789.1"/>
    </source>
</evidence>
<proteinExistence type="predicted"/>
<comment type="caution">
    <text evidence="3">The sequence shown here is derived from an EMBL/GenBank/DDBJ whole genome shotgun (WGS) entry which is preliminary data.</text>
</comment>
<dbReference type="EMBL" id="JAKJXP020000035">
    <property type="protein sequence ID" value="KAK7752789.1"/>
    <property type="molecule type" value="Genomic_DNA"/>
</dbReference>
<feature type="region of interest" description="Disordered" evidence="1">
    <location>
        <begin position="265"/>
        <end position="296"/>
    </location>
</feature>
<feature type="domain" description="AAA+ ATPase" evidence="2">
    <location>
        <begin position="847"/>
        <end position="972"/>
    </location>
</feature>
<feature type="compositionally biased region" description="Basic residues" evidence="1">
    <location>
        <begin position="114"/>
        <end position="134"/>
    </location>
</feature>
<dbReference type="CDD" id="cd19481">
    <property type="entry name" value="RecA-like_protease"/>
    <property type="match status" value="1"/>
</dbReference>
<feature type="region of interest" description="Disordered" evidence="1">
    <location>
        <begin position="636"/>
        <end position="667"/>
    </location>
</feature>
<dbReference type="Pfam" id="PF22942">
    <property type="entry name" value="DUF7025"/>
    <property type="match status" value="1"/>
</dbReference>
<dbReference type="InterPro" id="IPR054289">
    <property type="entry name" value="DUF7025"/>
</dbReference>
<name>A0AAN9V1I1_9PEZI</name>
<dbReference type="GO" id="GO:0005524">
    <property type="term" value="F:ATP binding"/>
    <property type="evidence" value="ECO:0007669"/>
    <property type="project" value="InterPro"/>
</dbReference>
<dbReference type="Gene3D" id="3.40.50.300">
    <property type="entry name" value="P-loop containing nucleotide triphosphate hydrolases"/>
    <property type="match status" value="1"/>
</dbReference>
<feature type="compositionally biased region" description="Acidic residues" evidence="1">
    <location>
        <begin position="719"/>
        <end position="735"/>
    </location>
</feature>
<feature type="compositionally biased region" description="Basic and acidic residues" evidence="1">
    <location>
        <begin position="736"/>
        <end position="748"/>
    </location>
</feature>
<dbReference type="SUPFAM" id="SSF52540">
    <property type="entry name" value="P-loop containing nucleoside triphosphate hydrolases"/>
    <property type="match status" value="1"/>
</dbReference>
<dbReference type="Pfam" id="PF00004">
    <property type="entry name" value="AAA"/>
    <property type="match status" value="1"/>
</dbReference>
<dbReference type="InterPro" id="IPR003959">
    <property type="entry name" value="ATPase_AAA_core"/>
</dbReference>
<feature type="compositionally biased region" description="Basic residues" evidence="1">
    <location>
        <begin position="62"/>
        <end position="74"/>
    </location>
</feature>
<evidence type="ECO:0000313" key="4">
    <source>
        <dbReference type="Proteomes" id="UP001320420"/>
    </source>
</evidence>
<feature type="compositionally biased region" description="Basic residues" evidence="1">
    <location>
        <begin position="44"/>
        <end position="54"/>
    </location>
</feature>
<evidence type="ECO:0000256" key="1">
    <source>
        <dbReference type="SAM" id="MobiDB-lite"/>
    </source>
</evidence>
<gene>
    <name evidence="3" type="ORF">SLS62_005341</name>
</gene>
<dbReference type="InterPro" id="IPR003593">
    <property type="entry name" value="AAA+_ATPase"/>
</dbReference>
<dbReference type="Proteomes" id="UP001320420">
    <property type="component" value="Unassembled WGS sequence"/>
</dbReference>
<feature type="compositionally biased region" description="Acidic residues" evidence="1">
    <location>
        <begin position="641"/>
        <end position="661"/>
    </location>
</feature>
<sequence>MEAQEANPDSTVDRREGSIANAEDAKALASGEGQLCSSPESSKKKAKGRSKKANKTAEKHTGKSHKAKNSKSKKVTIESPDSSSDDTSDVQGAVSSSDESTESEVEVPDPKKKLDQKKRQRYRHKATKKSKPRKKAAEVEQKSSNDDTSDSDSGSDGNSAPAKDQNASNASTQQRIQELQQQVQQMQRQVLSMNLGNNNMLPMTGFNGASLNANALGAGGLATGGLGTGNYGTANFGTGNFGNGGFNPGFSSGFHDDLDLIMGRSNPGRGSARNRRIVLPPPGIGDRSRRSSNVLDGDGLFDNGVEGSLRNKALRSGKTEAQRLEFKRVDQVWDSHIHNYKLQDTAEGTTNSSYDGFLFHVRRTFDWEGKYKATIVDIKSKSLREALQDVMGNIKGVSLVEETPKLDPNMLFLYLEDIREHRANLKYLEPTGKTRKERKKVQAWINEKRTHLKILLKYLDKDYAQTKKRLVNGLITFDLLWALWKPNTLAYTTTYGSSDQPRVFKVEVADKHYSIIKGEYYYIEGKYLEFDGKQFGYGSMSEEIGDFRGARKITSLGTYPLKYHKNESQLCKDLIERGKKFVSLSGVNYKSHVGMAYYKKKKSVIRVNINGRIMVDASTHRRINPNYPISLVRPKDHDVISDDEDSDDEADGCGCESDEDAVSGGGAMAALDKPTRVKMVTKVFKDKKGSVRTMRIPKSFLETDDTQEKLSKVSTQGEKEEDETEIDIKEEDNDEADKNIKEEAKEEDTTPIFSDEEYLIASPVVLGFAFAEKLWLEFTVSGVKEIIWNEQAYDSLVLESKTKAIVKALVESHKYHAAESIDDVIQGKGKGLVAVLRKYPEPSLLHGCANLVADGPPGTGKTLTAEGISELLKCPLYMVSAGELGTDSRYLESELQKILDICHTWGAILLLDEADVFLEKRSMHDIHRNALVGVFLRQLEYFMGILFLTTNRVETFDDAFQSRIHIALRYDELDTKAKKAVFKIFIERVRVLEKVDLMPFTDEDYNTLARQNLNGRQIKNVIRTAQALAVNKAQPLSMLHIREVLDVLQRFDRDLKGGPGYQDAMRSYF</sequence>
<dbReference type="SMART" id="SM00382">
    <property type="entry name" value="AAA"/>
    <property type="match status" value="1"/>
</dbReference>
<accession>A0AAN9V1I1</accession>
<dbReference type="AlphaFoldDB" id="A0AAN9V1I1"/>
<organism evidence="3 4">
    <name type="scientific">Diatrype stigma</name>
    <dbReference type="NCBI Taxonomy" id="117547"/>
    <lineage>
        <taxon>Eukaryota</taxon>
        <taxon>Fungi</taxon>
        <taxon>Dikarya</taxon>
        <taxon>Ascomycota</taxon>
        <taxon>Pezizomycotina</taxon>
        <taxon>Sordariomycetes</taxon>
        <taxon>Xylariomycetidae</taxon>
        <taxon>Xylariales</taxon>
        <taxon>Diatrypaceae</taxon>
        <taxon>Diatrype</taxon>
    </lineage>
</organism>
<evidence type="ECO:0000259" key="2">
    <source>
        <dbReference type="SMART" id="SM00382"/>
    </source>
</evidence>
<protein>
    <recommendedName>
        <fullName evidence="2">AAA+ ATPase domain-containing protein</fullName>
    </recommendedName>
</protein>
<dbReference type="PANTHER" id="PTHR46411:SF1">
    <property type="entry name" value="FAMILY ATPASE, PUTATIVE (AFU_ORTHOLOGUE AFUA_7G05752)-RELATED"/>
    <property type="match status" value="1"/>
</dbReference>
<feature type="compositionally biased region" description="Low complexity" evidence="1">
    <location>
        <begin position="173"/>
        <end position="182"/>
    </location>
</feature>
<feature type="compositionally biased region" description="Basic and acidic residues" evidence="1">
    <location>
        <begin position="135"/>
        <end position="145"/>
    </location>
</feature>
<reference evidence="3 4" key="1">
    <citation type="submission" date="2024-02" db="EMBL/GenBank/DDBJ databases">
        <title>De novo assembly and annotation of 12 fungi associated with fruit tree decline syndrome in Ontario, Canada.</title>
        <authorList>
            <person name="Sulman M."/>
            <person name="Ellouze W."/>
            <person name="Ilyukhin E."/>
        </authorList>
    </citation>
    <scope>NUCLEOTIDE SEQUENCE [LARGE SCALE GENOMIC DNA]</scope>
    <source>
        <strain evidence="3 4">M11/M66-122</strain>
    </source>
</reference>
<dbReference type="PANTHER" id="PTHR46411">
    <property type="entry name" value="FAMILY ATPASE, PUTATIVE-RELATED"/>
    <property type="match status" value="1"/>
</dbReference>